<feature type="non-terminal residue" evidence="2">
    <location>
        <position position="94"/>
    </location>
</feature>
<dbReference type="EMBL" id="CADCTG010000163">
    <property type="protein sequence ID" value="CAA9248532.1"/>
    <property type="molecule type" value="Genomic_DNA"/>
</dbReference>
<accession>A0A6J4IE83</accession>
<feature type="non-terminal residue" evidence="2">
    <location>
        <position position="1"/>
    </location>
</feature>
<feature type="compositionally biased region" description="Gly residues" evidence="1">
    <location>
        <begin position="60"/>
        <end position="72"/>
    </location>
</feature>
<feature type="compositionally biased region" description="Basic residues" evidence="1">
    <location>
        <begin position="1"/>
        <end position="14"/>
    </location>
</feature>
<dbReference type="AlphaFoldDB" id="A0A6J4IE83"/>
<proteinExistence type="predicted"/>
<sequence>DTRAPRPRLAHRRSGAPLAHVLARRRPDGRARTRGGSKARSRRRRARPGRGARGDLARGRGAGAAGRGGAAGHPGPVRGARVPGGPRHDRGLAG</sequence>
<organism evidence="2">
    <name type="scientific">uncultured Acetobacteraceae bacterium</name>
    <dbReference type="NCBI Taxonomy" id="169975"/>
    <lineage>
        <taxon>Bacteria</taxon>
        <taxon>Pseudomonadati</taxon>
        <taxon>Pseudomonadota</taxon>
        <taxon>Alphaproteobacteria</taxon>
        <taxon>Acetobacterales</taxon>
        <taxon>Acetobacteraceae</taxon>
        <taxon>environmental samples</taxon>
    </lineage>
</organism>
<evidence type="ECO:0000313" key="2">
    <source>
        <dbReference type="EMBL" id="CAA9248532.1"/>
    </source>
</evidence>
<gene>
    <name evidence="2" type="ORF">AVDCRST_MAG08-1984</name>
</gene>
<reference evidence="2" key="1">
    <citation type="submission" date="2020-02" db="EMBL/GenBank/DDBJ databases">
        <authorList>
            <person name="Meier V. D."/>
        </authorList>
    </citation>
    <scope>NUCLEOTIDE SEQUENCE</scope>
    <source>
        <strain evidence="2">AVDCRST_MAG08</strain>
    </source>
</reference>
<feature type="compositionally biased region" description="Low complexity" evidence="1">
    <location>
        <begin position="73"/>
        <end position="85"/>
    </location>
</feature>
<feature type="region of interest" description="Disordered" evidence="1">
    <location>
        <begin position="1"/>
        <end position="94"/>
    </location>
</feature>
<protein>
    <submittedName>
        <fullName evidence="2">Uncharacterized protein</fullName>
    </submittedName>
</protein>
<feature type="compositionally biased region" description="Basic residues" evidence="1">
    <location>
        <begin position="32"/>
        <end position="50"/>
    </location>
</feature>
<evidence type="ECO:0000256" key="1">
    <source>
        <dbReference type="SAM" id="MobiDB-lite"/>
    </source>
</evidence>
<name>A0A6J4IE83_9PROT</name>